<sequence length="153" mass="16614">FGYFRLPLAVHDRSGDDVGYSFEAIPVVTIRNGEGPGVLLMAGSHGNEYEGQIILAKLIRELRVEDVRGRIIILPGANAPAVRADRRNSPLDDGNLNRKFPGDPDGDPTSMIAHLIESELLTRVDYAIDLHSGSLSIEYLPCAVVARPSNPGR</sequence>
<evidence type="ECO:0000259" key="6">
    <source>
        <dbReference type="Pfam" id="PF24827"/>
    </source>
</evidence>
<feature type="non-terminal residue" evidence="7">
    <location>
        <position position="153"/>
    </location>
</feature>
<evidence type="ECO:0000256" key="1">
    <source>
        <dbReference type="ARBA" id="ARBA00001947"/>
    </source>
</evidence>
<evidence type="ECO:0000256" key="5">
    <source>
        <dbReference type="SAM" id="MobiDB-lite"/>
    </source>
</evidence>
<gene>
    <name evidence="7" type="ORF">PY650_36800</name>
</gene>
<dbReference type="InterPro" id="IPR053138">
    <property type="entry name" value="N-alpha-Ac-DABA_deacetylase"/>
</dbReference>
<name>A0ABT7KQP8_9HYPH</name>
<evidence type="ECO:0000256" key="2">
    <source>
        <dbReference type="ARBA" id="ARBA00022723"/>
    </source>
</evidence>
<keyword evidence="3" id="KW-0378">Hydrolase</keyword>
<comment type="cofactor">
    <cofactor evidence="1">
        <name>Zn(2+)</name>
        <dbReference type="ChEBI" id="CHEBI:29105"/>
    </cofactor>
</comment>
<feature type="non-terminal residue" evidence="7">
    <location>
        <position position="1"/>
    </location>
</feature>
<keyword evidence="2" id="KW-0479">Metal-binding</keyword>
<keyword evidence="4" id="KW-0862">Zinc</keyword>
<feature type="region of interest" description="Disordered" evidence="5">
    <location>
        <begin position="83"/>
        <end position="107"/>
    </location>
</feature>
<dbReference type="EMBL" id="JARFYN010000210">
    <property type="protein sequence ID" value="MDL2410983.1"/>
    <property type="molecule type" value="Genomic_DNA"/>
</dbReference>
<dbReference type="PANTHER" id="PTHR37326">
    <property type="entry name" value="BLL3975 PROTEIN"/>
    <property type="match status" value="1"/>
</dbReference>
<dbReference type="PANTHER" id="PTHR37326:SF1">
    <property type="entry name" value="BLL3975 PROTEIN"/>
    <property type="match status" value="1"/>
</dbReference>
<comment type="caution">
    <text evidence="7">The sequence shown here is derived from an EMBL/GenBank/DDBJ whole genome shotgun (WGS) entry which is preliminary data.</text>
</comment>
<keyword evidence="8" id="KW-1185">Reference proteome</keyword>
<evidence type="ECO:0000313" key="7">
    <source>
        <dbReference type="EMBL" id="MDL2410983.1"/>
    </source>
</evidence>
<dbReference type="SUPFAM" id="SSF53187">
    <property type="entry name" value="Zn-dependent exopeptidases"/>
    <property type="match status" value="1"/>
</dbReference>
<dbReference type="Pfam" id="PF24827">
    <property type="entry name" value="AstE_AspA_cat"/>
    <property type="match status" value="1"/>
</dbReference>
<proteinExistence type="predicted"/>
<accession>A0ABT7KQP8</accession>
<evidence type="ECO:0000256" key="3">
    <source>
        <dbReference type="ARBA" id="ARBA00022801"/>
    </source>
</evidence>
<dbReference type="Gene3D" id="3.40.630.10">
    <property type="entry name" value="Zn peptidases"/>
    <property type="match status" value="1"/>
</dbReference>
<feature type="domain" description="Succinylglutamate desuccinylase/Aspartoacylase catalytic" evidence="6">
    <location>
        <begin position="35"/>
        <end position="149"/>
    </location>
</feature>
<evidence type="ECO:0000313" key="8">
    <source>
        <dbReference type="Proteomes" id="UP001172630"/>
    </source>
</evidence>
<protein>
    <submittedName>
        <fullName evidence="7">Succinylglutamate desuccinylase/aspartoacylase family protein</fullName>
    </submittedName>
</protein>
<dbReference type="InterPro" id="IPR055438">
    <property type="entry name" value="AstE_AspA_cat"/>
</dbReference>
<reference evidence="7" key="1">
    <citation type="submission" date="2023-06" db="EMBL/GenBank/DDBJ databases">
        <title>Phylogenetic Diversity of Rhizobium strains.</title>
        <authorList>
            <person name="Moura F.T."/>
            <person name="Helene L.C.F."/>
            <person name="Hungria M."/>
        </authorList>
    </citation>
    <scope>NUCLEOTIDE SEQUENCE</scope>
    <source>
        <strain evidence="7">CCGE524</strain>
    </source>
</reference>
<organism evidence="7 8">
    <name type="scientific">Rhizobium calliandrae</name>
    <dbReference type="NCBI Taxonomy" id="1312182"/>
    <lineage>
        <taxon>Bacteria</taxon>
        <taxon>Pseudomonadati</taxon>
        <taxon>Pseudomonadota</taxon>
        <taxon>Alphaproteobacteria</taxon>
        <taxon>Hyphomicrobiales</taxon>
        <taxon>Rhizobiaceae</taxon>
        <taxon>Rhizobium/Agrobacterium group</taxon>
        <taxon>Rhizobium</taxon>
    </lineage>
</organism>
<dbReference type="Proteomes" id="UP001172630">
    <property type="component" value="Unassembled WGS sequence"/>
</dbReference>
<evidence type="ECO:0000256" key="4">
    <source>
        <dbReference type="ARBA" id="ARBA00022833"/>
    </source>
</evidence>